<comment type="caution">
    <text evidence="1">The sequence shown here is derived from an EMBL/GenBank/DDBJ whole genome shotgun (WGS) entry which is preliminary data.</text>
</comment>
<evidence type="ECO:0000313" key="2">
    <source>
        <dbReference type="Proteomes" id="UP001164539"/>
    </source>
</evidence>
<feature type="non-terminal residue" evidence="1">
    <location>
        <position position="1"/>
    </location>
</feature>
<organism evidence="1 2">
    <name type="scientific">Melia azedarach</name>
    <name type="common">Chinaberry tree</name>
    <dbReference type="NCBI Taxonomy" id="155640"/>
    <lineage>
        <taxon>Eukaryota</taxon>
        <taxon>Viridiplantae</taxon>
        <taxon>Streptophyta</taxon>
        <taxon>Embryophyta</taxon>
        <taxon>Tracheophyta</taxon>
        <taxon>Spermatophyta</taxon>
        <taxon>Magnoliopsida</taxon>
        <taxon>eudicotyledons</taxon>
        <taxon>Gunneridae</taxon>
        <taxon>Pentapetalae</taxon>
        <taxon>rosids</taxon>
        <taxon>malvids</taxon>
        <taxon>Sapindales</taxon>
        <taxon>Meliaceae</taxon>
        <taxon>Melia</taxon>
    </lineage>
</organism>
<dbReference type="EMBL" id="CM051396">
    <property type="protein sequence ID" value="KAJ4722260.1"/>
    <property type="molecule type" value="Genomic_DNA"/>
</dbReference>
<gene>
    <name evidence="1" type="ORF">OWV82_005791</name>
</gene>
<name>A0ACC1YEJ5_MELAZ</name>
<evidence type="ECO:0000313" key="1">
    <source>
        <dbReference type="EMBL" id="KAJ4722260.1"/>
    </source>
</evidence>
<dbReference type="Proteomes" id="UP001164539">
    <property type="component" value="Chromosome 3"/>
</dbReference>
<protein>
    <submittedName>
        <fullName evidence="1">Classical arabinogalactan protein 25</fullName>
    </submittedName>
</protein>
<accession>A0ACC1YEJ5</accession>
<proteinExistence type="predicted"/>
<keyword evidence="2" id="KW-1185">Reference proteome</keyword>
<sequence>RTLTPSAFPQKRRSKKKKRAHYSKYLHYITLSNKCDIDFFIISMASFRFLLVLTLMVEPFTLSSASDHHQNSETSNTISSSPAAAALSTNSPLSLCPYQELSPDISPLLPSPGGVLPSPTTSSIPTIPSNPSPPNPDDKFLAPGPDSAFLPFGSLPASSMATANIFQPLNVAFYAAAATYCSVYHMFRI</sequence>
<reference evidence="1 2" key="1">
    <citation type="journal article" date="2023" name="Science">
        <title>Complex scaffold remodeling in plant triterpene biosynthesis.</title>
        <authorList>
            <person name="De La Pena R."/>
            <person name="Hodgson H."/>
            <person name="Liu J.C."/>
            <person name="Stephenson M.J."/>
            <person name="Martin A.C."/>
            <person name="Owen C."/>
            <person name="Harkess A."/>
            <person name="Leebens-Mack J."/>
            <person name="Jimenez L.E."/>
            <person name="Osbourn A."/>
            <person name="Sattely E.S."/>
        </authorList>
    </citation>
    <scope>NUCLEOTIDE SEQUENCE [LARGE SCALE GENOMIC DNA]</scope>
    <source>
        <strain evidence="2">cv. JPN11</strain>
        <tissue evidence="1">Leaf</tissue>
    </source>
</reference>